<feature type="transmembrane region" description="Helical" evidence="5">
    <location>
        <begin position="87"/>
        <end position="112"/>
    </location>
</feature>
<reference evidence="7 8" key="1">
    <citation type="submission" date="2017-06" db="EMBL/GenBank/DDBJ databases">
        <title>Draft genome sequence of a variant of Elsinoe murrayae.</title>
        <authorList>
            <person name="Cheng Q."/>
        </authorList>
    </citation>
    <scope>NUCLEOTIDE SEQUENCE [LARGE SCALE GENOMIC DNA]</scope>
    <source>
        <strain evidence="7 8">CQ-2017a</strain>
    </source>
</reference>
<keyword evidence="2 5" id="KW-0812">Transmembrane</keyword>
<dbReference type="InParanoid" id="A0A2K1QU73"/>
<proteinExistence type="predicted"/>
<evidence type="ECO:0000256" key="3">
    <source>
        <dbReference type="ARBA" id="ARBA00022989"/>
    </source>
</evidence>
<dbReference type="EMBL" id="NKHZ01000039">
    <property type="protein sequence ID" value="PNS18624.1"/>
    <property type="molecule type" value="Genomic_DNA"/>
</dbReference>
<evidence type="ECO:0000256" key="2">
    <source>
        <dbReference type="ARBA" id="ARBA00022692"/>
    </source>
</evidence>
<dbReference type="Proteomes" id="UP000243797">
    <property type="component" value="Unassembled WGS sequence"/>
</dbReference>
<dbReference type="Pfam" id="PF04116">
    <property type="entry name" value="FA_hydroxylase"/>
    <property type="match status" value="1"/>
</dbReference>
<keyword evidence="3 5" id="KW-1133">Transmembrane helix</keyword>
<dbReference type="GO" id="GO:0005506">
    <property type="term" value="F:iron ion binding"/>
    <property type="evidence" value="ECO:0007669"/>
    <property type="project" value="InterPro"/>
</dbReference>
<dbReference type="GO" id="GO:0008610">
    <property type="term" value="P:lipid biosynthetic process"/>
    <property type="evidence" value="ECO:0007669"/>
    <property type="project" value="InterPro"/>
</dbReference>
<protein>
    <recommendedName>
        <fullName evidence="6">Fatty acid hydroxylase domain-containing protein</fullName>
    </recommendedName>
</protein>
<feature type="transmembrane region" description="Helical" evidence="5">
    <location>
        <begin position="132"/>
        <end position="152"/>
    </location>
</feature>
<accession>A0A2K1QU73</accession>
<evidence type="ECO:0000313" key="7">
    <source>
        <dbReference type="EMBL" id="PNS18624.1"/>
    </source>
</evidence>
<evidence type="ECO:0000256" key="5">
    <source>
        <dbReference type="SAM" id="Phobius"/>
    </source>
</evidence>
<comment type="subcellular location">
    <subcellularLocation>
        <location evidence="1">Membrane</location>
    </subcellularLocation>
</comment>
<comment type="caution">
    <text evidence="7">The sequence shown here is derived from an EMBL/GenBank/DDBJ whole genome shotgun (WGS) entry which is preliminary data.</text>
</comment>
<gene>
    <name evidence="7" type="ORF">CAC42_5163</name>
</gene>
<evidence type="ECO:0000256" key="1">
    <source>
        <dbReference type="ARBA" id="ARBA00004370"/>
    </source>
</evidence>
<evidence type="ECO:0000313" key="8">
    <source>
        <dbReference type="Proteomes" id="UP000243797"/>
    </source>
</evidence>
<feature type="domain" description="Fatty acid hydroxylase" evidence="6">
    <location>
        <begin position="182"/>
        <end position="308"/>
    </location>
</feature>
<keyword evidence="4 5" id="KW-0472">Membrane</keyword>
<feature type="transmembrane region" description="Helical" evidence="5">
    <location>
        <begin position="172"/>
        <end position="195"/>
    </location>
</feature>
<dbReference type="InterPro" id="IPR006694">
    <property type="entry name" value="Fatty_acid_hydroxylase"/>
</dbReference>
<evidence type="ECO:0000256" key="4">
    <source>
        <dbReference type="ARBA" id="ARBA00023136"/>
    </source>
</evidence>
<dbReference type="AlphaFoldDB" id="A0A2K1QU73"/>
<dbReference type="STRING" id="2082308.A0A2K1QU73"/>
<dbReference type="FunCoup" id="A0A2K1QU73">
    <property type="interactions" value="157"/>
</dbReference>
<sequence>MDVVLELLDTYAYDRLFAATFPLKQSPHTWTPLDLISPSPNATWATIEESAIQNYKYEPASQFFSVQPSEYAYMSRLPRDNAFRQAISLYLTTWIFGLVIYFGIAGLSYLFVFDKSTMQHPKFLKGQVRREIAQTMSALPVMAILTVPFFLAEVRGYSKIYDVLPESSPFYLGGWWTFLQFPIFLLFTDFGIYWIHRGLHIPAVYKRLHKPHHKWVLPSPFASHAFHPVDGWAQSIPYHVFPFIFPLQKFAYIALFAFIQIWTVLIHDGEFYADNPIINGAACHSVHHLEFLGNYGQFTTLFDRMGGTYRKPGSEMYVKARGKKDN</sequence>
<dbReference type="InterPro" id="IPR050307">
    <property type="entry name" value="Sterol_Desaturase_Related"/>
</dbReference>
<dbReference type="GO" id="GO:0016020">
    <property type="term" value="C:membrane"/>
    <property type="evidence" value="ECO:0007669"/>
    <property type="project" value="UniProtKB-SubCell"/>
</dbReference>
<dbReference type="GO" id="GO:0016491">
    <property type="term" value="F:oxidoreductase activity"/>
    <property type="evidence" value="ECO:0007669"/>
    <property type="project" value="InterPro"/>
</dbReference>
<organism evidence="7 8">
    <name type="scientific">Sphaceloma murrayae</name>
    <dbReference type="NCBI Taxonomy" id="2082308"/>
    <lineage>
        <taxon>Eukaryota</taxon>
        <taxon>Fungi</taxon>
        <taxon>Dikarya</taxon>
        <taxon>Ascomycota</taxon>
        <taxon>Pezizomycotina</taxon>
        <taxon>Dothideomycetes</taxon>
        <taxon>Dothideomycetidae</taxon>
        <taxon>Myriangiales</taxon>
        <taxon>Elsinoaceae</taxon>
        <taxon>Sphaceloma</taxon>
    </lineage>
</organism>
<dbReference type="PANTHER" id="PTHR11863">
    <property type="entry name" value="STEROL DESATURASE"/>
    <property type="match status" value="1"/>
</dbReference>
<keyword evidence="8" id="KW-1185">Reference proteome</keyword>
<dbReference type="OrthoDB" id="6354873at2759"/>
<evidence type="ECO:0000259" key="6">
    <source>
        <dbReference type="Pfam" id="PF04116"/>
    </source>
</evidence>
<name>A0A2K1QU73_9PEZI</name>